<feature type="non-terminal residue" evidence="2">
    <location>
        <position position="1"/>
    </location>
</feature>
<dbReference type="EMBL" id="CAJOBG010047819">
    <property type="protein sequence ID" value="CAF4462229.1"/>
    <property type="molecule type" value="Genomic_DNA"/>
</dbReference>
<evidence type="ECO:0000313" key="3">
    <source>
        <dbReference type="EMBL" id="CAF5193484.1"/>
    </source>
</evidence>
<dbReference type="EMBL" id="CAJOBI010327205">
    <property type="protein sequence ID" value="CAF5193484.1"/>
    <property type="molecule type" value="Genomic_DNA"/>
</dbReference>
<evidence type="ECO:0000313" key="5">
    <source>
        <dbReference type="Proteomes" id="UP000663866"/>
    </source>
</evidence>
<keyword evidence="5" id="KW-1185">Reference proteome</keyword>
<dbReference type="EMBL" id="CAJOBJ010340547">
    <property type="protein sequence ID" value="CAF5194536.1"/>
    <property type="molecule type" value="Genomic_DNA"/>
</dbReference>
<dbReference type="Proteomes" id="UP000676336">
    <property type="component" value="Unassembled WGS sequence"/>
</dbReference>
<evidence type="ECO:0000313" key="2">
    <source>
        <dbReference type="EMBL" id="CAF4462229.1"/>
    </source>
</evidence>
<name>A0A820SUZ7_9BILA</name>
<dbReference type="Proteomes" id="UP000663866">
    <property type="component" value="Unassembled WGS sequence"/>
</dbReference>
<organism evidence="2 5">
    <name type="scientific">Rotaria magnacalcarata</name>
    <dbReference type="NCBI Taxonomy" id="392030"/>
    <lineage>
        <taxon>Eukaryota</taxon>
        <taxon>Metazoa</taxon>
        <taxon>Spiralia</taxon>
        <taxon>Gnathifera</taxon>
        <taxon>Rotifera</taxon>
        <taxon>Eurotatoria</taxon>
        <taxon>Bdelloidea</taxon>
        <taxon>Philodinida</taxon>
        <taxon>Philodinidae</taxon>
        <taxon>Rotaria</taxon>
    </lineage>
</organism>
<evidence type="ECO:0000313" key="4">
    <source>
        <dbReference type="EMBL" id="CAF5194536.1"/>
    </source>
</evidence>
<feature type="compositionally biased region" description="Basic and acidic residues" evidence="1">
    <location>
        <begin position="12"/>
        <end position="26"/>
    </location>
</feature>
<protein>
    <submittedName>
        <fullName evidence="2">Uncharacterized protein</fullName>
    </submittedName>
</protein>
<sequence length="26" mass="2902">TAVGRTMIAITETERGSHYGENNKEH</sequence>
<dbReference type="Proteomes" id="UP000681720">
    <property type="component" value="Unassembled WGS sequence"/>
</dbReference>
<dbReference type="AlphaFoldDB" id="A0A820SUZ7"/>
<evidence type="ECO:0000256" key="1">
    <source>
        <dbReference type="SAM" id="MobiDB-lite"/>
    </source>
</evidence>
<gene>
    <name evidence="4" type="ORF">GIL414_LOCUS74313</name>
    <name evidence="2" type="ORF">OVN521_LOCUS38518</name>
    <name evidence="3" type="ORF">SMN809_LOCUS73112</name>
</gene>
<proteinExistence type="predicted"/>
<reference evidence="2" key="1">
    <citation type="submission" date="2021-02" db="EMBL/GenBank/DDBJ databases">
        <authorList>
            <person name="Nowell W R."/>
        </authorList>
    </citation>
    <scope>NUCLEOTIDE SEQUENCE</scope>
</reference>
<accession>A0A820SUZ7</accession>
<feature type="region of interest" description="Disordered" evidence="1">
    <location>
        <begin position="1"/>
        <end position="26"/>
    </location>
</feature>
<comment type="caution">
    <text evidence="2">The sequence shown here is derived from an EMBL/GenBank/DDBJ whole genome shotgun (WGS) entry which is preliminary data.</text>
</comment>